<evidence type="ECO:0000313" key="1">
    <source>
        <dbReference type="EMBL" id="SEG69241.1"/>
    </source>
</evidence>
<evidence type="ECO:0000313" key="2">
    <source>
        <dbReference type="Proteomes" id="UP000236723"/>
    </source>
</evidence>
<dbReference type="AlphaFoldDB" id="A0A1H6C8G3"/>
<dbReference type="RefSeq" id="WP_103939518.1">
    <property type="nucleotide sequence ID" value="NZ_FNVO01000009.1"/>
</dbReference>
<proteinExistence type="predicted"/>
<name>A0A1H6C8G3_9ACTN</name>
<organism evidence="1 2">
    <name type="scientific">Thermomonospora echinospora</name>
    <dbReference type="NCBI Taxonomy" id="1992"/>
    <lineage>
        <taxon>Bacteria</taxon>
        <taxon>Bacillati</taxon>
        <taxon>Actinomycetota</taxon>
        <taxon>Actinomycetes</taxon>
        <taxon>Streptosporangiales</taxon>
        <taxon>Thermomonosporaceae</taxon>
        <taxon>Thermomonospora</taxon>
    </lineage>
</organism>
<dbReference type="OrthoDB" id="3462662at2"/>
<dbReference type="EMBL" id="FNVO01000009">
    <property type="protein sequence ID" value="SEG69241.1"/>
    <property type="molecule type" value="Genomic_DNA"/>
</dbReference>
<dbReference type="Proteomes" id="UP000236723">
    <property type="component" value="Unassembled WGS sequence"/>
</dbReference>
<keyword evidence="2" id="KW-1185">Reference proteome</keyword>
<accession>A0A1H6C8G3</accession>
<gene>
    <name evidence="1" type="ORF">SAMN04489712_10964</name>
</gene>
<reference evidence="2" key="1">
    <citation type="submission" date="2016-10" db="EMBL/GenBank/DDBJ databases">
        <authorList>
            <person name="Varghese N."/>
            <person name="Submissions S."/>
        </authorList>
    </citation>
    <scope>NUCLEOTIDE SEQUENCE [LARGE SCALE GENOMIC DNA]</scope>
    <source>
        <strain evidence="2">DSM 43163</strain>
    </source>
</reference>
<sequence>MRFWKRAAKRQVHPLHMGLVGRKQLSVSLRPAEWAELIDSLAWQDAKRRSAWAPPEEARELLMPIVRAVLEDVPPDGTLQVTTDLRGLAPQDKAGPRRTLPAPPAVERTEWYVTDPWLRLRADLRDGSVLDLSVTDHVRHRRTEKRSRSGRLKIKVKTKGVARVSATRTLPRGAAVRRPATPPPPFVSVRVREGERTVIRTDAKLAVDAQVRPTPERILDVLTELFRWTPPKAARRTS</sequence>
<protein>
    <submittedName>
        <fullName evidence="1">Uncharacterized protein</fullName>
    </submittedName>
</protein>